<proteinExistence type="predicted"/>
<feature type="transmembrane region" description="Helical" evidence="6">
    <location>
        <begin position="528"/>
        <end position="546"/>
    </location>
</feature>
<evidence type="ECO:0000256" key="1">
    <source>
        <dbReference type="ARBA" id="ARBA00004651"/>
    </source>
</evidence>
<keyword evidence="4 6" id="KW-1133">Transmembrane helix</keyword>
<dbReference type="GO" id="GO:0005886">
    <property type="term" value="C:plasma membrane"/>
    <property type="evidence" value="ECO:0007669"/>
    <property type="project" value="UniProtKB-SubCell"/>
</dbReference>
<dbReference type="Gene3D" id="1.20.1640.10">
    <property type="entry name" value="Multidrug efflux transporter AcrB transmembrane domain"/>
    <property type="match status" value="2"/>
</dbReference>
<dbReference type="InterPro" id="IPR050545">
    <property type="entry name" value="Mycobact_MmpL"/>
</dbReference>
<feature type="transmembrane region" description="Helical" evidence="6">
    <location>
        <begin position="931"/>
        <end position="949"/>
    </location>
</feature>
<feature type="transmembrane region" description="Helical" evidence="6">
    <location>
        <begin position="373"/>
        <end position="393"/>
    </location>
</feature>
<dbReference type="PANTHER" id="PTHR33406">
    <property type="entry name" value="MEMBRANE PROTEIN MJ1562-RELATED"/>
    <property type="match status" value="1"/>
</dbReference>
<evidence type="ECO:0000313" key="8">
    <source>
        <dbReference type="EMBL" id="GLR72967.1"/>
    </source>
</evidence>
<dbReference type="InterPro" id="IPR001036">
    <property type="entry name" value="Acrflvin-R"/>
</dbReference>
<keyword evidence="5 6" id="KW-0472">Membrane</keyword>
<feature type="transmembrane region" description="Helical" evidence="6">
    <location>
        <begin position="831"/>
        <end position="850"/>
    </location>
</feature>
<dbReference type="PROSITE" id="PS50156">
    <property type="entry name" value="SSD"/>
    <property type="match status" value="2"/>
</dbReference>
<evidence type="ECO:0000256" key="3">
    <source>
        <dbReference type="ARBA" id="ARBA00022692"/>
    </source>
</evidence>
<comment type="subcellular location">
    <subcellularLocation>
        <location evidence="1">Cell membrane</location>
        <topology evidence="1">Multi-pass membrane protein</topology>
    </subcellularLocation>
</comment>
<dbReference type="Pfam" id="PF03176">
    <property type="entry name" value="MMPL"/>
    <property type="match status" value="2"/>
</dbReference>
<dbReference type="PANTHER" id="PTHR33406:SF12">
    <property type="entry name" value="BLR2997 PROTEIN"/>
    <property type="match status" value="1"/>
</dbReference>
<evidence type="ECO:0000256" key="4">
    <source>
        <dbReference type="ARBA" id="ARBA00022989"/>
    </source>
</evidence>
<gene>
    <name evidence="8" type="ORF">GCM10007852_38750</name>
</gene>
<keyword evidence="9" id="KW-1185">Reference proteome</keyword>
<evidence type="ECO:0000256" key="5">
    <source>
        <dbReference type="ARBA" id="ARBA00023136"/>
    </source>
</evidence>
<dbReference type="GO" id="GO:0022857">
    <property type="term" value="F:transmembrane transporter activity"/>
    <property type="evidence" value="ECO:0007669"/>
    <property type="project" value="InterPro"/>
</dbReference>
<feature type="transmembrane region" description="Helical" evidence="6">
    <location>
        <begin position="346"/>
        <end position="366"/>
    </location>
</feature>
<reference evidence="8" key="1">
    <citation type="journal article" date="2014" name="Int. J. Syst. Evol. Microbiol.">
        <title>Complete genome sequence of Corynebacterium casei LMG S-19264T (=DSM 44701T), isolated from a smear-ripened cheese.</title>
        <authorList>
            <consortium name="US DOE Joint Genome Institute (JGI-PGF)"/>
            <person name="Walter F."/>
            <person name="Albersmeier A."/>
            <person name="Kalinowski J."/>
            <person name="Ruckert C."/>
        </authorList>
    </citation>
    <scope>NUCLEOTIDE SEQUENCE</scope>
    <source>
        <strain evidence="8">NBRC 110023</strain>
    </source>
</reference>
<reference evidence="8" key="2">
    <citation type="submission" date="2023-01" db="EMBL/GenBank/DDBJ databases">
        <title>Draft genome sequence of Agaribacter marinus strain NBRC 110023.</title>
        <authorList>
            <person name="Sun Q."/>
            <person name="Mori K."/>
        </authorList>
    </citation>
    <scope>NUCLEOTIDE SEQUENCE</scope>
    <source>
        <strain evidence="8">NBRC 110023</strain>
    </source>
</reference>
<feature type="transmembrane region" description="Helical" evidence="6">
    <location>
        <begin position="441"/>
        <end position="459"/>
    </location>
</feature>
<organism evidence="8 9">
    <name type="scientific">Agaribacter marinus</name>
    <dbReference type="NCBI Taxonomy" id="1431249"/>
    <lineage>
        <taxon>Bacteria</taxon>
        <taxon>Pseudomonadati</taxon>
        <taxon>Pseudomonadota</taxon>
        <taxon>Gammaproteobacteria</taxon>
        <taxon>Alteromonadales</taxon>
        <taxon>Alteromonadaceae</taxon>
        <taxon>Agaribacter</taxon>
    </lineage>
</organism>
<keyword evidence="2" id="KW-1003">Cell membrane</keyword>
<evidence type="ECO:0000256" key="2">
    <source>
        <dbReference type="ARBA" id="ARBA00022475"/>
    </source>
</evidence>
<dbReference type="AlphaFoldDB" id="A0AA37T114"/>
<evidence type="ECO:0000259" key="7">
    <source>
        <dbReference type="PROSITE" id="PS50156"/>
    </source>
</evidence>
<dbReference type="SUPFAM" id="SSF82866">
    <property type="entry name" value="Multidrug efflux transporter AcrB transmembrane domain"/>
    <property type="match status" value="2"/>
</dbReference>
<feature type="transmembrane region" description="Helical" evidence="6">
    <location>
        <begin position="471"/>
        <end position="495"/>
    </location>
</feature>
<dbReference type="Proteomes" id="UP001156601">
    <property type="component" value="Unassembled WGS sequence"/>
</dbReference>
<dbReference type="EMBL" id="BSOT01000019">
    <property type="protein sequence ID" value="GLR72967.1"/>
    <property type="molecule type" value="Genomic_DNA"/>
</dbReference>
<feature type="domain" description="SSD" evidence="7">
    <location>
        <begin position="372"/>
        <end position="494"/>
    </location>
</feature>
<evidence type="ECO:0000313" key="9">
    <source>
        <dbReference type="Proteomes" id="UP001156601"/>
    </source>
</evidence>
<protein>
    <recommendedName>
        <fullName evidence="7">SSD domain-containing protein</fullName>
    </recommendedName>
</protein>
<comment type="caution">
    <text evidence="8">The sequence shown here is derived from an EMBL/GenBank/DDBJ whole genome shotgun (WGS) entry which is preliminary data.</text>
</comment>
<dbReference type="PRINTS" id="PR00702">
    <property type="entry name" value="ACRIFLAVINRP"/>
</dbReference>
<dbReference type="InterPro" id="IPR000731">
    <property type="entry name" value="SSD"/>
</dbReference>
<feature type="transmembrane region" description="Helical" evidence="6">
    <location>
        <begin position="399"/>
        <end position="421"/>
    </location>
</feature>
<accession>A0AA37T114</accession>
<feature type="transmembrane region" description="Helical" evidence="6">
    <location>
        <begin position="955"/>
        <end position="981"/>
    </location>
</feature>
<sequence length="1005" mass="110959">MENIGRVTKSVLSISDISDGSGQIAPQMFDPSLDVWFDTGDATVKAYFDIEDRFIAEDYILVTFENTQDSYGVFSRESLETIQRLTENFLTVPGVRHVRSLTYSPWIRWGSIDDGISTENGLIISDLVESPATQLSDKQLVERMVAVLGANRTAKKIGAQRVREYLGNNANFEDFQGEPLLLDAIVNQDASATAIQIQITRPVVEGEHSELTKKLYSVQFQRAALRGIEHFLNIESGLSLKTTAFQKAEKQISALPESEDKRKLKQSLSDPSKNFMVDQDGQTIQKYRVFRLDEDGHYLDIASLNSEFKADSTFTPNALSPYNFKLGGVPVLERNFEVVGSADSKFLPLMFLVITVFLIILTRSFAGTVIPMVVVLASIFGTVGTIFATGTLFNNLTAMMPNMMTAIGVADSIHLVAAWLLMRSQYDNKAELIIEVIRKNAAPVLLTTITTAIGFYSLMLNDLTPVKQLAWSMAIGTFIAYLLTMTVVPLMLSLFPHSKRKRIKQRDAISQYLSTQWAALIIRHRAKVVGYSSIVALISCIGLFFVQIDADQRKMFTADNPVILDLIWIEEHLGGTGDLEIIFNSTASDSAEGLNEQEAARLESLQARNVATASGISGVKALSSAEMNELNSLHQRYEAWNNGRIGVSAQFLQQVEQFEYRLREEMVKPDSALSIITDLSSPLDILKKMHQVQNNDNPAFYRAVNEGDVSASLRQASVEFDELTEEYNYIPSQTASTLISQYWLQYENGARPGETLSTQLSVDRQHYRMQGRGLLCTTQEKQAAIAKIREIAENEFPDLIATPNDASIADLTVSGKKTLMDRTGIIIAESFSKSIVVALIVILIVISLFFRSWKLGLVSALPNVLPIAIPLGFFGWFGIMIDGPAIAVAVVALGVCVDDTIHFFTKYSRAINSGKTVEQAISETMRECGDALTLTTIVLIVGFSTMLLSSFSPNYLMAVLAVSMIALAWLADFIVTPAVLAMMDIKSSEKKDTATDSLAYSGGSQ</sequence>
<name>A0AA37T114_9ALTE</name>
<feature type="domain" description="SSD" evidence="7">
    <location>
        <begin position="855"/>
        <end position="982"/>
    </location>
</feature>
<dbReference type="InterPro" id="IPR004869">
    <property type="entry name" value="MMPL_dom"/>
</dbReference>
<feature type="transmembrane region" description="Helical" evidence="6">
    <location>
        <begin position="857"/>
        <end position="879"/>
    </location>
</feature>
<keyword evidence="3 6" id="KW-0812">Transmembrane</keyword>
<evidence type="ECO:0000256" key="6">
    <source>
        <dbReference type="SAM" id="Phobius"/>
    </source>
</evidence>
<feature type="transmembrane region" description="Helical" evidence="6">
    <location>
        <begin position="885"/>
        <end position="905"/>
    </location>
</feature>